<keyword evidence="1" id="KW-0560">Oxidoreductase</keyword>
<dbReference type="RefSeq" id="WP_090086515.1">
    <property type="nucleotide sequence ID" value="NZ_FOMR01000011.1"/>
</dbReference>
<evidence type="ECO:0000313" key="6">
    <source>
        <dbReference type="Proteomes" id="UP000199474"/>
    </source>
</evidence>
<dbReference type="Gene3D" id="2.40.110.10">
    <property type="entry name" value="Butyryl-CoA Dehydrogenase, subunit A, domain 2"/>
    <property type="match status" value="1"/>
</dbReference>
<accession>A0A1I1YWL2</accession>
<comment type="similarity">
    <text evidence="2">Belongs to the HpaH/HsaA monooxygenase family.</text>
</comment>
<dbReference type="InterPro" id="IPR046373">
    <property type="entry name" value="Acyl-CoA_Oxase/DH_mid-dom_sf"/>
</dbReference>
<proteinExistence type="inferred from homology"/>
<dbReference type="GO" id="GO:0016712">
    <property type="term" value="F:oxidoreductase activity, acting on paired donors, with incorporation or reduction of molecular oxygen, reduced flavin or flavoprotein as one donor, and incorporation of one atom of oxygen"/>
    <property type="evidence" value="ECO:0007669"/>
    <property type="project" value="TreeGrafter"/>
</dbReference>
<dbReference type="Pfam" id="PF02771">
    <property type="entry name" value="Acyl-CoA_dh_N"/>
    <property type="match status" value="1"/>
</dbReference>
<dbReference type="SUPFAM" id="SSF56645">
    <property type="entry name" value="Acyl-CoA dehydrogenase NM domain-like"/>
    <property type="match status" value="1"/>
</dbReference>
<dbReference type="InterPro" id="IPR036250">
    <property type="entry name" value="AcylCo_DH-like_C"/>
</dbReference>
<dbReference type="AlphaFoldDB" id="A0A1I1YWL2"/>
<dbReference type="InterPro" id="IPR013107">
    <property type="entry name" value="Acyl-CoA_DH_C"/>
</dbReference>
<feature type="domain" description="Acyl-CoA dehydrogenase C-terminal" evidence="4">
    <location>
        <begin position="252"/>
        <end position="378"/>
    </location>
</feature>
<dbReference type="PIRSF" id="PIRSF016578">
    <property type="entry name" value="HsaA"/>
    <property type="match status" value="1"/>
</dbReference>
<keyword evidence="6" id="KW-1185">Reference proteome</keyword>
<dbReference type="EMBL" id="FOMR01000011">
    <property type="protein sequence ID" value="SFE23956.1"/>
    <property type="molecule type" value="Genomic_DNA"/>
</dbReference>
<dbReference type="InterPro" id="IPR009100">
    <property type="entry name" value="AcylCoA_DH/oxidase_NM_dom_sf"/>
</dbReference>
<evidence type="ECO:0000259" key="3">
    <source>
        <dbReference type="Pfam" id="PF02771"/>
    </source>
</evidence>
<protein>
    <submittedName>
        <fullName evidence="5">3-hydroxy-9,10-secoandrosta-1,3,5(10)-triene-9,17-dione monooxygenase</fullName>
    </submittedName>
</protein>
<dbReference type="GO" id="GO:0003995">
    <property type="term" value="F:acyl-CoA dehydrogenase activity"/>
    <property type="evidence" value="ECO:0007669"/>
    <property type="project" value="TreeGrafter"/>
</dbReference>
<dbReference type="Proteomes" id="UP000199474">
    <property type="component" value="Unassembled WGS sequence"/>
</dbReference>
<dbReference type="PANTHER" id="PTHR48083">
    <property type="entry name" value="MEDIUM-CHAIN SPECIFIC ACYL-COA DEHYDROGENASE, MITOCHONDRIAL-RELATED"/>
    <property type="match status" value="1"/>
</dbReference>
<dbReference type="Gene3D" id="1.20.140.10">
    <property type="entry name" value="Butyryl-CoA Dehydrogenase, subunit A, domain 3"/>
    <property type="match status" value="1"/>
</dbReference>
<organism evidence="5 6">
    <name type="scientific">Lentibacillus persicus</name>
    <dbReference type="NCBI Taxonomy" id="640948"/>
    <lineage>
        <taxon>Bacteria</taxon>
        <taxon>Bacillati</taxon>
        <taxon>Bacillota</taxon>
        <taxon>Bacilli</taxon>
        <taxon>Bacillales</taxon>
        <taxon>Bacillaceae</taxon>
        <taxon>Lentibacillus</taxon>
    </lineage>
</organism>
<gene>
    <name evidence="5" type="ORF">SAMN05216238_1112</name>
</gene>
<keyword evidence="5" id="KW-0503">Monooxygenase</keyword>
<evidence type="ECO:0000313" key="5">
    <source>
        <dbReference type="EMBL" id="SFE23956.1"/>
    </source>
</evidence>
<dbReference type="PANTHER" id="PTHR48083:SF19">
    <property type="entry name" value="FLAVIN-DEPENDENT MONOOXYGENASE, OXYGENASE SUBUNIT HSAA"/>
    <property type="match status" value="1"/>
</dbReference>
<dbReference type="Pfam" id="PF08028">
    <property type="entry name" value="Acyl-CoA_dh_2"/>
    <property type="match status" value="1"/>
</dbReference>
<dbReference type="InterPro" id="IPR050741">
    <property type="entry name" value="Acyl-CoA_dehydrogenase"/>
</dbReference>
<evidence type="ECO:0000256" key="1">
    <source>
        <dbReference type="ARBA" id="ARBA00023002"/>
    </source>
</evidence>
<sequence>MAINLEVEQETVNREQLLERAREVGRLAEEHALQADVDAKLPDVVIEKIKEAGFHKLHRPKAYGGQHLDFFTFGDIVRTVANYSVPAAWITYFAIIHETWPAFLPKQGREELYNSGSLMADVFAPVGKVTNDSDGEGYRLSGQWNFCSGVLWCDWIALGAIHQLRDGSEPELSLFIVHKKDAEIIDNWDPIGLRGTGSNAVKLDDVYIPPHYVFPVKRVVGGATAPDGNYEEDYQLFNVPYLVYFLSGFPQIAIGGLERLVNDFEEKTKGRVRIYNKNAKEKDGSSAQRTLGEFKMQLTSLKSIAKEYMEKLSNYEKNGTRVLDEEEREQLFAMRGHISKTAAELGTRILTTLGGNAIYREGHSERFVRDLIAVSAHPSHLYEDAMVGYGKASLGLDGHPMW</sequence>
<feature type="domain" description="Acyl-CoA dehydrogenase/oxidase N-terminal" evidence="3">
    <location>
        <begin position="16"/>
        <end position="89"/>
    </location>
</feature>
<dbReference type="InterPro" id="IPR037069">
    <property type="entry name" value="AcylCoA_DH/ox_N_sf"/>
</dbReference>
<dbReference type="STRING" id="640948.SAMN05216238_1112"/>
<dbReference type="OrthoDB" id="1170793at2"/>
<dbReference type="SUPFAM" id="SSF47203">
    <property type="entry name" value="Acyl-CoA dehydrogenase C-terminal domain-like"/>
    <property type="match status" value="1"/>
</dbReference>
<dbReference type="GO" id="GO:0050660">
    <property type="term" value="F:flavin adenine dinucleotide binding"/>
    <property type="evidence" value="ECO:0007669"/>
    <property type="project" value="InterPro"/>
</dbReference>
<evidence type="ECO:0000256" key="2">
    <source>
        <dbReference type="ARBA" id="ARBA00049661"/>
    </source>
</evidence>
<evidence type="ECO:0000259" key="4">
    <source>
        <dbReference type="Pfam" id="PF08028"/>
    </source>
</evidence>
<name>A0A1I1YWL2_9BACI</name>
<dbReference type="GO" id="GO:0033539">
    <property type="term" value="P:fatty acid beta-oxidation using acyl-CoA dehydrogenase"/>
    <property type="evidence" value="ECO:0007669"/>
    <property type="project" value="TreeGrafter"/>
</dbReference>
<dbReference type="InterPro" id="IPR013786">
    <property type="entry name" value="AcylCoA_DH/ox_N"/>
</dbReference>
<reference evidence="6" key="1">
    <citation type="submission" date="2016-10" db="EMBL/GenBank/DDBJ databases">
        <authorList>
            <person name="Varghese N."/>
            <person name="Submissions S."/>
        </authorList>
    </citation>
    <scope>NUCLEOTIDE SEQUENCE [LARGE SCALE GENOMIC DNA]</scope>
    <source>
        <strain evidence="6">DSM 22530</strain>
    </source>
</reference>
<dbReference type="GO" id="GO:0005737">
    <property type="term" value="C:cytoplasm"/>
    <property type="evidence" value="ECO:0007669"/>
    <property type="project" value="TreeGrafter"/>
</dbReference>
<dbReference type="Gene3D" id="1.10.540.10">
    <property type="entry name" value="Acyl-CoA dehydrogenase/oxidase, N-terminal domain"/>
    <property type="match status" value="1"/>
</dbReference>